<dbReference type="PANTHER" id="PTHR48098:SF1">
    <property type="entry name" value="DIACYLGLYCEROL ACYLTRANSFERASE_MYCOLYLTRANSFERASE AG85A"/>
    <property type="match status" value="1"/>
</dbReference>
<name>A0A6N4UV40_9MYCO</name>
<keyword evidence="3" id="KW-0472">Membrane</keyword>
<dbReference type="AlphaFoldDB" id="A0A6N4UV40"/>
<keyword evidence="3" id="KW-1133">Transmembrane helix</keyword>
<evidence type="ECO:0000256" key="3">
    <source>
        <dbReference type="SAM" id="Phobius"/>
    </source>
</evidence>
<proteinExistence type="predicted"/>
<evidence type="ECO:0000313" key="4">
    <source>
        <dbReference type="EMBL" id="BBX28740.1"/>
    </source>
</evidence>
<feature type="transmembrane region" description="Helical" evidence="3">
    <location>
        <begin position="28"/>
        <end position="51"/>
    </location>
</feature>
<reference evidence="4 5" key="1">
    <citation type="journal article" date="2019" name="Emerg. Microbes Infect.">
        <title>Comprehensive subspecies identification of 175 nontuberculous mycobacteria species based on 7547 genomic profiles.</title>
        <authorList>
            <person name="Matsumoto Y."/>
            <person name="Kinjo T."/>
            <person name="Motooka D."/>
            <person name="Nabeya D."/>
            <person name="Jung N."/>
            <person name="Uechi K."/>
            <person name="Horii T."/>
            <person name="Iida T."/>
            <person name="Fujita J."/>
            <person name="Nakamura S."/>
        </authorList>
    </citation>
    <scope>NUCLEOTIDE SEQUENCE [LARGE SCALE GENOMIC DNA]</scope>
    <source>
        <strain evidence="4 5">JCM 12272</strain>
    </source>
</reference>
<keyword evidence="5" id="KW-1185">Reference proteome</keyword>
<dbReference type="EMBL" id="AP022565">
    <property type="protein sequence ID" value="BBX28740.1"/>
    <property type="molecule type" value="Genomic_DNA"/>
</dbReference>
<evidence type="ECO:0000313" key="5">
    <source>
        <dbReference type="Proteomes" id="UP000466906"/>
    </source>
</evidence>
<dbReference type="KEGG" id="malv:MALV_38650"/>
<evidence type="ECO:0000256" key="1">
    <source>
        <dbReference type="ARBA" id="ARBA00004613"/>
    </source>
</evidence>
<dbReference type="Gene3D" id="3.40.50.1820">
    <property type="entry name" value="alpha/beta hydrolase"/>
    <property type="match status" value="1"/>
</dbReference>
<dbReference type="GO" id="GO:0005576">
    <property type="term" value="C:extracellular region"/>
    <property type="evidence" value="ECO:0007669"/>
    <property type="project" value="UniProtKB-SubCell"/>
</dbReference>
<keyword evidence="3" id="KW-0812">Transmembrane</keyword>
<dbReference type="Proteomes" id="UP000466906">
    <property type="component" value="Chromosome"/>
</dbReference>
<sequence>MVHYNPGYVCGGTFESGRQRERLMMRRALNLTRAMLLALLAPVLGAGLWAVSTTAAPARADGVEYLMVPSAAMGRDIPVAFQGGGPHAVFLLDAFNAAPDVSNWVNAGHAMSTLGGRGISVAAPAGGAFSLYTNWEQDGSKQWDTFLSAELPDWLAANKGLAPGGHGVVGAAQGGTAALTLAAFHPDRFRFAGSLSGFLTPSATTLNGAITAGMAQFGGVDSYGMWGAPQLGRWKWHDPDVHVQLLADANTRLWVYSPATLTCSDPAAMIGVCDLAQGSNRSFYQHYRSVGGSNGHFDIPAGGQHDWGSWAPQLAYLSGELVATIK</sequence>
<organism evidence="4 5">
    <name type="scientific">Mycolicibacterium alvei</name>
    <dbReference type="NCBI Taxonomy" id="67081"/>
    <lineage>
        <taxon>Bacteria</taxon>
        <taxon>Bacillati</taxon>
        <taxon>Actinomycetota</taxon>
        <taxon>Actinomycetes</taxon>
        <taxon>Mycobacteriales</taxon>
        <taxon>Mycobacteriaceae</taxon>
        <taxon>Mycolicibacterium</taxon>
    </lineage>
</organism>
<protein>
    <recommendedName>
        <fullName evidence="6">MPT51/MPB51 antigen</fullName>
    </recommendedName>
</protein>
<dbReference type="GO" id="GO:0016747">
    <property type="term" value="F:acyltransferase activity, transferring groups other than amino-acyl groups"/>
    <property type="evidence" value="ECO:0007669"/>
    <property type="project" value="TreeGrafter"/>
</dbReference>
<keyword evidence="2" id="KW-0964">Secreted</keyword>
<dbReference type="InterPro" id="IPR000801">
    <property type="entry name" value="Esterase-like"/>
</dbReference>
<gene>
    <name evidence="4" type="ORF">MALV_38650</name>
</gene>
<dbReference type="InterPro" id="IPR029058">
    <property type="entry name" value="AB_hydrolase_fold"/>
</dbReference>
<dbReference type="SUPFAM" id="SSF53474">
    <property type="entry name" value="alpha/beta-Hydrolases"/>
    <property type="match status" value="1"/>
</dbReference>
<dbReference type="InterPro" id="IPR050583">
    <property type="entry name" value="Mycobacterial_A85_antigen"/>
</dbReference>
<evidence type="ECO:0000256" key="2">
    <source>
        <dbReference type="ARBA" id="ARBA00022525"/>
    </source>
</evidence>
<comment type="subcellular location">
    <subcellularLocation>
        <location evidence="1">Secreted</location>
    </subcellularLocation>
</comment>
<dbReference type="PANTHER" id="PTHR48098">
    <property type="entry name" value="ENTEROCHELIN ESTERASE-RELATED"/>
    <property type="match status" value="1"/>
</dbReference>
<evidence type="ECO:0008006" key="6">
    <source>
        <dbReference type="Google" id="ProtNLM"/>
    </source>
</evidence>
<dbReference type="Pfam" id="PF00756">
    <property type="entry name" value="Esterase"/>
    <property type="match status" value="1"/>
</dbReference>
<accession>A0A6N4UV40</accession>